<evidence type="ECO:0008006" key="7">
    <source>
        <dbReference type="Google" id="ProtNLM"/>
    </source>
</evidence>
<dbReference type="AlphaFoldDB" id="A0A194WSD2"/>
<dbReference type="GO" id="GO:0003700">
    <property type="term" value="F:DNA-binding transcription factor activity"/>
    <property type="evidence" value="ECO:0007669"/>
    <property type="project" value="InterPro"/>
</dbReference>
<dbReference type="InterPro" id="IPR050987">
    <property type="entry name" value="AtrR-like"/>
</dbReference>
<dbReference type="InParanoid" id="A0A194WSD2"/>
<dbReference type="GO" id="GO:0005634">
    <property type="term" value="C:nucleus"/>
    <property type="evidence" value="ECO:0007669"/>
    <property type="project" value="UniProtKB-SubCell"/>
</dbReference>
<sequence length="297" mass="33946">MLSRFLADAVYIFHLLKLANTSLSKGEDGDDQQREFQNAFWVIYIMEKPLAIAQGRASIIDDRFFNLQLPQIFDEDKGASCFIIQCRYARICSIILVQLYSRDGQALPLEALSRKISLLDQLTETWRDDLRSIFWPNSGMIDKRAKKSNYLFDIEARWWLRGLYQYNEVKLCLQARRLMFLQSENDLEARGRVILACIPIAKAIVDCMSDSIGRSLIVSQQFTWLVMLATGVFFVGSMEKTCPDIWPLSKVAGLLVQLATVLSKDGCGSVNLPVAEVWYLFNVAQQTRENMSNTIDN</sequence>
<keyword evidence="2" id="KW-0479">Metal-binding</keyword>
<dbReference type="OrthoDB" id="3587354at2759"/>
<gene>
    <name evidence="5" type="ORF">LY89DRAFT_251698</name>
</gene>
<dbReference type="EMBL" id="KQ947428">
    <property type="protein sequence ID" value="KUJ10870.1"/>
    <property type="molecule type" value="Genomic_DNA"/>
</dbReference>
<dbReference type="CDD" id="cd12148">
    <property type="entry name" value="fungal_TF_MHR"/>
    <property type="match status" value="1"/>
</dbReference>
<keyword evidence="6" id="KW-1185">Reference proteome</keyword>
<dbReference type="GO" id="GO:0046872">
    <property type="term" value="F:metal ion binding"/>
    <property type="evidence" value="ECO:0007669"/>
    <property type="project" value="UniProtKB-KW"/>
</dbReference>
<evidence type="ECO:0000256" key="4">
    <source>
        <dbReference type="ARBA" id="ARBA00023242"/>
    </source>
</evidence>
<organism evidence="5 6">
    <name type="scientific">Mollisia scopiformis</name>
    <name type="common">Conifer needle endophyte fungus</name>
    <name type="synonym">Phialocephala scopiformis</name>
    <dbReference type="NCBI Taxonomy" id="149040"/>
    <lineage>
        <taxon>Eukaryota</taxon>
        <taxon>Fungi</taxon>
        <taxon>Dikarya</taxon>
        <taxon>Ascomycota</taxon>
        <taxon>Pezizomycotina</taxon>
        <taxon>Leotiomycetes</taxon>
        <taxon>Helotiales</taxon>
        <taxon>Mollisiaceae</taxon>
        <taxon>Mollisia</taxon>
    </lineage>
</organism>
<reference evidence="5 6" key="1">
    <citation type="submission" date="2015-10" db="EMBL/GenBank/DDBJ databases">
        <title>Full genome of DAOMC 229536 Phialocephala scopiformis, a fungal endophyte of spruce producing the potent anti-insectan compound rugulosin.</title>
        <authorList>
            <consortium name="DOE Joint Genome Institute"/>
            <person name="Walker A.K."/>
            <person name="Frasz S.L."/>
            <person name="Seifert K.A."/>
            <person name="Miller J.D."/>
            <person name="Mondo S.J."/>
            <person name="Labutti K."/>
            <person name="Lipzen A."/>
            <person name="Dockter R."/>
            <person name="Kennedy M."/>
            <person name="Grigoriev I.V."/>
            <person name="Spatafora J.W."/>
        </authorList>
    </citation>
    <scope>NUCLEOTIDE SEQUENCE [LARGE SCALE GENOMIC DNA]</scope>
    <source>
        <strain evidence="5 6">CBS 120377</strain>
    </source>
</reference>
<dbReference type="RefSeq" id="XP_018065225.1">
    <property type="nucleotide sequence ID" value="XM_018206203.1"/>
</dbReference>
<evidence type="ECO:0000256" key="1">
    <source>
        <dbReference type="ARBA" id="ARBA00004123"/>
    </source>
</evidence>
<evidence type="ECO:0000313" key="5">
    <source>
        <dbReference type="EMBL" id="KUJ10870.1"/>
    </source>
</evidence>
<protein>
    <recommendedName>
        <fullName evidence="7">Transcription factor domain-containing protein</fullName>
    </recommendedName>
</protein>
<dbReference type="STRING" id="149040.A0A194WSD2"/>
<accession>A0A194WSD2</accession>
<dbReference type="GO" id="GO:0003677">
    <property type="term" value="F:DNA binding"/>
    <property type="evidence" value="ECO:0007669"/>
    <property type="project" value="UniProtKB-KW"/>
</dbReference>
<dbReference type="PANTHER" id="PTHR46910">
    <property type="entry name" value="TRANSCRIPTION FACTOR PDR1"/>
    <property type="match status" value="1"/>
</dbReference>
<keyword evidence="3" id="KW-0238">DNA-binding</keyword>
<dbReference type="GeneID" id="28815929"/>
<comment type="subcellular location">
    <subcellularLocation>
        <location evidence="1">Nucleus</location>
    </subcellularLocation>
</comment>
<proteinExistence type="predicted"/>
<evidence type="ECO:0000256" key="3">
    <source>
        <dbReference type="ARBA" id="ARBA00023125"/>
    </source>
</evidence>
<dbReference type="KEGG" id="psco:LY89DRAFT_251698"/>
<name>A0A194WSD2_MOLSC</name>
<keyword evidence="4" id="KW-0539">Nucleus</keyword>
<evidence type="ECO:0000256" key="2">
    <source>
        <dbReference type="ARBA" id="ARBA00022723"/>
    </source>
</evidence>
<dbReference type="Proteomes" id="UP000070700">
    <property type="component" value="Unassembled WGS sequence"/>
</dbReference>
<evidence type="ECO:0000313" key="6">
    <source>
        <dbReference type="Proteomes" id="UP000070700"/>
    </source>
</evidence>
<dbReference type="PANTHER" id="PTHR46910:SF3">
    <property type="entry name" value="HALOTOLERANCE PROTEIN 9-RELATED"/>
    <property type="match status" value="1"/>
</dbReference>